<evidence type="ECO:0000313" key="2">
    <source>
        <dbReference type="Proteomes" id="UP000299102"/>
    </source>
</evidence>
<reference evidence="1 2" key="1">
    <citation type="journal article" date="2019" name="Commun. Biol.">
        <title>The bagworm genome reveals a unique fibroin gene that provides high tensile strength.</title>
        <authorList>
            <person name="Kono N."/>
            <person name="Nakamura H."/>
            <person name="Ohtoshi R."/>
            <person name="Tomita M."/>
            <person name="Numata K."/>
            <person name="Arakawa K."/>
        </authorList>
    </citation>
    <scope>NUCLEOTIDE SEQUENCE [LARGE SCALE GENOMIC DNA]</scope>
</reference>
<name>A0A4C1UIP9_EUMVA</name>
<protein>
    <submittedName>
        <fullName evidence="1">Uncharacterized protein</fullName>
    </submittedName>
</protein>
<accession>A0A4C1UIP9</accession>
<comment type="caution">
    <text evidence="1">The sequence shown here is derived from an EMBL/GenBank/DDBJ whole genome shotgun (WGS) entry which is preliminary data.</text>
</comment>
<gene>
    <name evidence="1" type="ORF">EVAR_94836_1</name>
</gene>
<proteinExistence type="predicted"/>
<evidence type="ECO:0000313" key="1">
    <source>
        <dbReference type="EMBL" id="GBP25816.1"/>
    </source>
</evidence>
<keyword evidence="2" id="KW-1185">Reference proteome</keyword>
<dbReference type="AlphaFoldDB" id="A0A4C1UIP9"/>
<sequence length="115" mass="13726">MNRLWRRALHNLFISDRWAWTLSPPRWPLQLELFVSDRRRQHDDEGRYQLLNVISEQLKRGSEMRTVSAKKVKTVSLIRGRIDRGEAQLCLDASGGNIICYDQQRPRYENCFQHE</sequence>
<dbReference type="Proteomes" id="UP000299102">
    <property type="component" value="Unassembled WGS sequence"/>
</dbReference>
<organism evidence="1 2">
    <name type="scientific">Eumeta variegata</name>
    <name type="common">Bagworm moth</name>
    <name type="synonym">Eumeta japonica</name>
    <dbReference type="NCBI Taxonomy" id="151549"/>
    <lineage>
        <taxon>Eukaryota</taxon>
        <taxon>Metazoa</taxon>
        <taxon>Ecdysozoa</taxon>
        <taxon>Arthropoda</taxon>
        <taxon>Hexapoda</taxon>
        <taxon>Insecta</taxon>
        <taxon>Pterygota</taxon>
        <taxon>Neoptera</taxon>
        <taxon>Endopterygota</taxon>
        <taxon>Lepidoptera</taxon>
        <taxon>Glossata</taxon>
        <taxon>Ditrysia</taxon>
        <taxon>Tineoidea</taxon>
        <taxon>Psychidae</taxon>
        <taxon>Oiketicinae</taxon>
        <taxon>Eumeta</taxon>
    </lineage>
</organism>
<dbReference type="EMBL" id="BGZK01000172">
    <property type="protein sequence ID" value="GBP25816.1"/>
    <property type="molecule type" value="Genomic_DNA"/>
</dbReference>